<dbReference type="Proteomes" id="UP000317243">
    <property type="component" value="Unassembled WGS sequence"/>
</dbReference>
<accession>A0A5C5VV72</accession>
<comment type="caution">
    <text evidence="1">The sequence shown here is derived from an EMBL/GenBank/DDBJ whole genome shotgun (WGS) entry which is preliminary data.</text>
</comment>
<protein>
    <submittedName>
        <fullName evidence="1">Uncharacterized protein</fullName>
    </submittedName>
</protein>
<sequence length="47" mass="5125">MKLTDYQILYSVVSTSLSELSAPQSARPSKFAHLASKGATTMMTFDL</sequence>
<name>A0A5C5VV72_9PLAN</name>
<keyword evidence="2" id="KW-1185">Reference proteome</keyword>
<dbReference type="EMBL" id="SIHI01000043">
    <property type="protein sequence ID" value="TWT41511.1"/>
    <property type="molecule type" value="Genomic_DNA"/>
</dbReference>
<evidence type="ECO:0000313" key="2">
    <source>
        <dbReference type="Proteomes" id="UP000317243"/>
    </source>
</evidence>
<proteinExistence type="predicted"/>
<dbReference type="AlphaFoldDB" id="A0A5C5VV72"/>
<evidence type="ECO:0000313" key="1">
    <source>
        <dbReference type="EMBL" id="TWT41511.1"/>
    </source>
</evidence>
<organism evidence="1 2">
    <name type="scientific">Thalassoglobus neptunius</name>
    <dbReference type="NCBI Taxonomy" id="1938619"/>
    <lineage>
        <taxon>Bacteria</taxon>
        <taxon>Pseudomonadati</taxon>
        <taxon>Planctomycetota</taxon>
        <taxon>Planctomycetia</taxon>
        <taxon>Planctomycetales</taxon>
        <taxon>Planctomycetaceae</taxon>
        <taxon>Thalassoglobus</taxon>
    </lineage>
</organism>
<reference evidence="1 2" key="1">
    <citation type="submission" date="2019-02" db="EMBL/GenBank/DDBJ databases">
        <title>Deep-cultivation of Planctomycetes and their phenomic and genomic characterization uncovers novel biology.</title>
        <authorList>
            <person name="Wiegand S."/>
            <person name="Jogler M."/>
            <person name="Boedeker C."/>
            <person name="Pinto D."/>
            <person name="Vollmers J."/>
            <person name="Rivas-Marin E."/>
            <person name="Kohn T."/>
            <person name="Peeters S.H."/>
            <person name="Heuer A."/>
            <person name="Rast P."/>
            <person name="Oberbeckmann S."/>
            <person name="Bunk B."/>
            <person name="Jeske O."/>
            <person name="Meyerdierks A."/>
            <person name="Storesund J.E."/>
            <person name="Kallscheuer N."/>
            <person name="Luecker S."/>
            <person name="Lage O.M."/>
            <person name="Pohl T."/>
            <person name="Merkel B.J."/>
            <person name="Hornburger P."/>
            <person name="Mueller R.-W."/>
            <person name="Bruemmer F."/>
            <person name="Labrenz M."/>
            <person name="Spormann A.M."/>
            <person name="Op Den Camp H."/>
            <person name="Overmann J."/>
            <person name="Amann R."/>
            <person name="Jetten M.S.M."/>
            <person name="Mascher T."/>
            <person name="Medema M.H."/>
            <person name="Devos D.P."/>
            <person name="Kaster A.-K."/>
            <person name="Ovreas L."/>
            <person name="Rohde M."/>
            <person name="Galperin M.Y."/>
            <person name="Jogler C."/>
        </authorList>
    </citation>
    <scope>NUCLEOTIDE SEQUENCE [LARGE SCALE GENOMIC DNA]</scope>
    <source>
        <strain evidence="1 2">KOR42</strain>
    </source>
</reference>
<gene>
    <name evidence="1" type="ORF">KOR42_47820</name>
</gene>